<dbReference type="InterPro" id="IPR018060">
    <property type="entry name" value="HTH_AraC"/>
</dbReference>
<dbReference type="OrthoDB" id="799767at2"/>
<proteinExistence type="predicted"/>
<comment type="caution">
    <text evidence="5">The sequence shown here is derived from an EMBL/GenBank/DDBJ whole genome shotgun (WGS) entry which is preliminary data.</text>
</comment>
<sequence length="328" mass="38357">MDINSKESNPIHLLYAANKNWLKQLANTIQDITKHPLPIPEHALALPTEIGTGKIWHWNSSGDIALTYWDCKFNSNVQVQQDELEDWYSICCFFSYEHVPAREDRSFTVFFDAGQTATEHFMQSRPMIKVMHILIRKSYFVSHIARRLPENQQQFSGKMLINKDLLVALTQFVETVDKNQDNKLFIEGKTFHFLSLFLDLYIQKKSSKKRYLTDIEQLMTLNGSMEQKCFEDLMTVSEMADTLHMSVTKFKQLFTEVYDTTYLQYHIHQRLLAAQEMLRQPKVRMGEVALKTGYSGISHFAKAYKKHFGHSPVEYHKEYLKLVENNPA</sequence>
<dbReference type="InterPro" id="IPR009057">
    <property type="entry name" value="Homeodomain-like_sf"/>
</dbReference>
<gene>
    <name evidence="5" type="ORF">DN068_16860</name>
</gene>
<dbReference type="PROSITE" id="PS01124">
    <property type="entry name" value="HTH_ARAC_FAMILY_2"/>
    <property type="match status" value="1"/>
</dbReference>
<dbReference type="GO" id="GO:0003700">
    <property type="term" value="F:DNA-binding transcription factor activity"/>
    <property type="evidence" value="ECO:0007669"/>
    <property type="project" value="InterPro"/>
</dbReference>
<dbReference type="PANTHER" id="PTHR47893">
    <property type="entry name" value="REGULATORY PROTEIN PCHR"/>
    <property type="match status" value="1"/>
</dbReference>
<dbReference type="InterPro" id="IPR053142">
    <property type="entry name" value="PchR_regulatory_protein"/>
</dbReference>
<evidence type="ECO:0000259" key="4">
    <source>
        <dbReference type="PROSITE" id="PS01124"/>
    </source>
</evidence>
<evidence type="ECO:0000313" key="6">
    <source>
        <dbReference type="Proteomes" id="UP000248745"/>
    </source>
</evidence>
<dbReference type="PANTHER" id="PTHR47893:SF1">
    <property type="entry name" value="REGULATORY PROTEIN PCHR"/>
    <property type="match status" value="1"/>
</dbReference>
<accession>A0A2W2BDR7</accession>
<keyword evidence="1" id="KW-0805">Transcription regulation</keyword>
<dbReference type="Pfam" id="PF12833">
    <property type="entry name" value="HTH_18"/>
    <property type="match status" value="1"/>
</dbReference>
<feature type="domain" description="HTH araC/xylS-type" evidence="4">
    <location>
        <begin position="215"/>
        <end position="318"/>
    </location>
</feature>
<organism evidence="5 6">
    <name type="scientific">Taibaiella soli</name>
    <dbReference type="NCBI Taxonomy" id="1649169"/>
    <lineage>
        <taxon>Bacteria</taxon>
        <taxon>Pseudomonadati</taxon>
        <taxon>Bacteroidota</taxon>
        <taxon>Chitinophagia</taxon>
        <taxon>Chitinophagales</taxon>
        <taxon>Chitinophagaceae</taxon>
        <taxon>Taibaiella</taxon>
    </lineage>
</organism>
<dbReference type="InterPro" id="IPR020449">
    <property type="entry name" value="Tscrpt_reg_AraC-type_HTH"/>
</dbReference>
<dbReference type="Gene3D" id="1.10.10.60">
    <property type="entry name" value="Homeodomain-like"/>
    <property type="match status" value="1"/>
</dbReference>
<name>A0A2W2BDR7_9BACT</name>
<keyword evidence="2" id="KW-0238">DNA-binding</keyword>
<dbReference type="PROSITE" id="PS00041">
    <property type="entry name" value="HTH_ARAC_FAMILY_1"/>
    <property type="match status" value="1"/>
</dbReference>
<dbReference type="InterPro" id="IPR018062">
    <property type="entry name" value="HTH_AraC-typ_CS"/>
</dbReference>
<dbReference type="AlphaFoldDB" id="A0A2W2BDR7"/>
<evidence type="ECO:0000256" key="2">
    <source>
        <dbReference type="ARBA" id="ARBA00023125"/>
    </source>
</evidence>
<keyword evidence="6" id="KW-1185">Reference proteome</keyword>
<dbReference type="PRINTS" id="PR00032">
    <property type="entry name" value="HTHARAC"/>
</dbReference>
<evidence type="ECO:0000256" key="3">
    <source>
        <dbReference type="ARBA" id="ARBA00023163"/>
    </source>
</evidence>
<dbReference type="SUPFAM" id="SSF46689">
    <property type="entry name" value="Homeodomain-like"/>
    <property type="match status" value="1"/>
</dbReference>
<dbReference type="Proteomes" id="UP000248745">
    <property type="component" value="Unassembled WGS sequence"/>
</dbReference>
<dbReference type="EMBL" id="QKTW01000022">
    <property type="protein sequence ID" value="PZF71736.1"/>
    <property type="molecule type" value="Genomic_DNA"/>
</dbReference>
<dbReference type="SMART" id="SM00342">
    <property type="entry name" value="HTH_ARAC"/>
    <property type="match status" value="1"/>
</dbReference>
<evidence type="ECO:0000256" key="1">
    <source>
        <dbReference type="ARBA" id="ARBA00023015"/>
    </source>
</evidence>
<dbReference type="RefSeq" id="WP_111000109.1">
    <property type="nucleotide sequence ID" value="NZ_QKTW01000022.1"/>
</dbReference>
<keyword evidence="3" id="KW-0804">Transcription</keyword>
<evidence type="ECO:0000313" key="5">
    <source>
        <dbReference type="EMBL" id="PZF71736.1"/>
    </source>
</evidence>
<reference evidence="5 6" key="1">
    <citation type="submission" date="2018-06" db="EMBL/GenBank/DDBJ databases">
        <title>Mucibacter soli gen. nov., sp. nov., a new member of the family Chitinophagaceae producing mucin.</title>
        <authorList>
            <person name="Kim M.-K."/>
            <person name="Park S."/>
            <person name="Kim T.-S."/>
            <person name="Joung Y."/>
            <person name="Han J.-H."/>
            <person name="Kim S.B."/>
        </authorList>
    </citation>
    <scope>NUCLEOTIDE SEQUENCE [LARGE SCALE GENOMIC DNA]</scope>
    <source>
        <strain evidence="5 6">R1-15</strain>
    </source>
</reference>
<dbReference type="GO" id="GO:0043565">
    <property type="term" value="F:sequence-specific DNA binding"/>
    <property type="evidence" value="ECO:0007669"/>
    <property type="project" value="InterPro"/>
</dbReference>
<protein>
    <recommendedName>
        <fullName evidence="4">HTH araC/xylS-type domain-containing protein</fullName>
    </recommendedName>
</protein>